<feature type="compositionally biased region" description="Polar residues" evidence="1">
    <location>
        <begin position="74"/>
        <end position="85"/>
    </location>
</feature>
<comment type="caution">
    <text evidence="2">The sequence shown here is derived from an EMBL/GenBank/DDBJ whole genome shotgun (WGS) entry which is preliminary data.</text>
</comment>
<feature type="compositionally biased region" description="Basic and acidic residues" evidence="1">
    <location>
        <begin position="169"/>
        <end position="178"/>
    </location>
</feature>
<dbReference type="Proteomes" id="UP000541444">
    <property type="component" value="Unassembled WGS sequence"/>
</dbReference>
<feature type="compositionally biased region" description="Basic and acidic residues" evidence="1">
    <location>
        <begin position="8"/>
        <end position="24"/>
    </location>
</feature>
<evidence type="ECO:0000313" key="3">
    <source>
        <dbReference type="Proteomes" id="UP000541444"/>
    </source>
</evidence>
<feature type="region of interest" description="Disordered" evidence="1">
    <location>
        <begin position="1"/>
        <end position="24"/>
    </location>
</feature>
<feature type="compositionally biased region" description="Basic and acidic residues" evidence="1">
    <location>
        <begin position="105"/>
        <end position="137"/>
    </location>
</feature>
<gene>
    <name evidence="2" type="ORF">GIB67_022982</name>
</gene>
<feature type="region of interest" description="Disordered" evidence="1">
    <location>
        <begin position="62"/>
        <end position="178"/>
    </location>
</feature>
<evidence type="ECO:0000256" key="1">
    <source>
        <dbReference type="SAM" id="MobiDB-lite"/>
    </source>
</evidence>
<organism evidence="2 3">
    <name type="scientific">Kingdonia uniflora</name>
    <dbReference type="NCBI Taxonomy" id="39325"/>
    <lineage>
        <taxon>Eukaryota</taxon>
        <taxon>Viridiplantae</taxon>
        <taxon>Streptophyta</taxon>
        <taxon>Embryophyta</taxon>
        <taxon>Tracheophyta</taxon>
        <taxon>Spermatophyta</taxon>
        <taxon>Magnoliopsida</taxon>
        <taxon>Ranunculales</taxon>
        <taxon>Circaeasteraceae</taxon>
        <taxon>Kingdonia</taxon>
    </lineage>
</organism>
<reference evidence="2 3" key="1">
    <citation type="journal article" date="2020" name="IScience">
        <title>Genome Sequencing of the Endangered Kingdonia uniflora (Circaeasteraceae, Ranunculales) Reveals Potential Mechanisms of Evolutionary Specialization.</title>
        <authorList>
            <person name="Sun Y."/>
            <person name="Deng T."/>
            <person name="Zhang A."/>
            <person name="Moore M.J."/>
            <person name="Landis J.B."/>
            <person name="Lin N."/>
            <person name="Zhang H."/>
            <person name="Zhang X."/>
            <person name="Huang J."/>
            <person name="Zhang X."/>
            <person name="Sun H."/>
            <person name="Wang H."/>
        </authorList>
    </citation>
    <scope>NUCLEOTIDE SEQUENCE [LARGE SCALE GENOMIC DNA]</scope>
    <source>
        <strain evidence="2">TB1705</strain>
        <tissue evidence="2">Leaf</tissue>
    </source>
</reference>
<accession>A0A7J7P2S7</accession>
<evidence type="ECO:0000313" key="2">
    <source>
        <dbReference type="EMBL" id="KAF6173623.1"/>
    </source>
</evidence>
<dbReference type="AlphaFoldDB" id="A0A7J7P2S7"/>
<sequence>MTRCAMKVKIEPEEARRSSRSHDVHLELKHSGEIMKMGKHAYSPNEGCSVTKDKQANCKEFLDTKPKLRRKPPVTTNKDMSNSCLDASGSEYGEEPNHGEGFSVPKEKKAKNNDYEENLDRKPEVRVPKEKEAKKDEYEEILDTTPEMRVPKKKEAKRDDHEEILDTMPKLKEKEAKTNDYEEILDTMPKLRVANEKEAKKNDYEEILGWKSIATANKYTPKSSETSRIRKQYHLRSGNVKELVHDKERPTLGEEEADDDDCVEILENDLVAMAEGLNAIDPAQVLSPHVVGPPVNLRPLNTRTRLDQLEEKMQALSGIINQVTTLEERLDGFSDDQAHMGERLVTLEGAVEGNMATLLD</sequence>
<dbReference type="EMBL" id="JACGCM010000333">
    <property type="protein sequence ID" value="KAF6173623.1"/>
    <property type="molecule type" value="Genomic_DNA"/>
</dbReference>
<name>A0A7J7P2S7_9MAGN</name>
<dbReference type="OrthoDB" id="2020792at2759"/>
<keyword evidence="3" id="KW-1185">Reference proteome</keyword>
<proteinExistence type="predicted"/>
<protein>
    <submittedName>
        <fullName evidence="2">Uncharacterized protein</fullName>
    </submittedName>
</protein>